<dbReference type="GO" id="GO:0005634">
    <property type="term" value="C:nucleus"/>
    <property type="evidence" value="ECO:0007669"/>
    <property type="project" value="TreeGrafter"/>
</dbReference>
<dbReference type="PROSITE" id="PS50297">
    <property type="entry name" value="ANK_REP_REGION"/>
    <property type="match status" value="2"/>
</dbReference>
<dbReference type="Ensembl" id="ENSMMOT00000017939.1">
    <property type="protein sequence ID" value="ENSMMOP00000017648.1"/>
    <property type="gene ID" value="ENSMMOG00000013401.1"/>
</dbReference>
<evidence type="ECO:0000313" key="4">
    <source>
        <dbReference type="Ensembl" id="ENSMMOP00000017648.1"/>
    </source>
</evidence>
<dbReference type="PANTHER" id="PTHR24124:SF5">
    <property type="entry name" value="NF-KAPPA-B INHIBITOR ZETA"/>
    <property type="match status" value="1"/>
</dbReference>
<dbReference type="SUPFAM" id="SSF48403">
    <property type="entry name" value="Ankyrin repeat"/>
    <property type="match status" value="1"/>
</dbReference>
<evidence type="ECO:0000313" key="5">
    <source>
        <dbReference type="Proteomes" id="UP000261620"/>
    </source>
</evidence>
<dbReference type="PRINTS" id="PR01415">
    <property type="entry name" value="ANKYRIN"/>
</dbReference>
<organism evidence="4 5">
    <name type="scientific">Mola mola</name>
    <name type="common">Ocean sunfish</name>
    <name type="synonym">Tetraodon mola</name>
    <dbReference type="NCBI Taxonomy" id="94237"/>
    <lineage>
        <taxon>Eukaryota</taxon>
        <taxon>Metazoa</taxon>
        <taxon>Chordata</taxon>
        <taxon>Craniata</taxon>
        <taxon>Vertebrata</taxon>
        <taxon>Euteleostomi</taxon>
        <taxon>Actinopterygii</taxon>
        <taxon>Neopterygii</taxon>
        <taxon>Teleostei</taxon>
        <taxon>Neoteleostei</taxon>
        <taxon>Acanthomorphata</taxon>
        <taxon>Eupercaria</taxon>
        <taxon>Tetraodontiformes</taxon>
        <taxon>Molidae</taxon>
        <taxon>Mola</taxon>
    </lineage>
</organism>
<dbReference type="GO" id="GO:0010468">
    <property type="term" value="P:regulation of gene expression"/>
    <property type="evidence" value="ECO:0007669"/>
    <property type="project" value="TreeGrafter"/>
</dbReference>
<keyword evidence="2 3" id="KW-0040">ANK repeat</keyword>
<dbReference type="InterPro" id="IPR036770">
    <property type="entry name" value="Ankyrin_rpt-contain_sf"/>
</dbReference>
<name>A0A3Q3WR07_MOLML</name>
<dbReference type="InterPro" id="IPR002110">
    <property type="entry name" value="Ankyrin_rpt"/>
</dbReference>
<reference evidence="4" key="1">
    <citation type="submission" date="2025-08" db="UniProtKB">
        <authorList>
            <consortium name="Ensembl"/>
        </authorList>
    </citation>
    <scope>IDENTIFICATION</scope>
</reference>
<keyword evidence="1" id="KW-0677">Repeat</keyword>
<proteinExistence type="predicted"/>
<reference evidence="4" key="2">
    <citation type="submission" date="2025-09" db="UniProtKB">
        <authorList>
            <consortium name="Ensembl"/>
        </authorList>
    </citation>
    <scope>IDENTIFICATION</scope>
</reference>
<sequence length="317" mass="35589">VNISAPGNGFVAPQQPVQGHVSPRAEAKMTLFHWQIEREEWRLGGISPELLNIQDRDGDTCLHIAVAQGKRALAYVLATKMAGCGSLDLKERNGQTALQIAAATDQHLLVRDLLSHGAQVNTWDLWGRSPLHVCAEKGHFLSLQVTFNFDGLTPLHTAVMSHNAVVRERRIIKNLCLYRKTELAKKRWIYVQCVKILLLMGASFGTMRSGRTCVHMASEEANVELLRIFLRQSSSHWVINMFNGNTALHVASALQNHKSQVEAVKLLLMRGADPNARNLENELPSQLLPEWPTAEKVRLLLRDKISENELFQYGKKK</sequence>
<dbReference type="SMART" id="SM00248">
    <property type="entry name" value="ANK"/>
    <property type="match status" value="5"/>
</dbReference>
<keyword evidence="5" id="KW-1185">Reference proteome</keyword>
<dbReference type="OMA" id="HMACEEA"/>
<dbReference type="PANTHER" id="PTHR24124">
    <property type="entry name" value="ANKYRIN REPEAT FAMILY A"/>
    <property type="match status" value="1"/>
</dbReference>
<protein>
    <submittedName>
        <fullName evidence="4">Uncharacterized protein</fullName>
    </submittedName>
</protein>
<feature type="repeat" description="ANK" evidence="3">
    <location>
        <begin position="243"/>
        <end position="279"/>
    </location>
</feature>
<evidence type="ECO:0000256" key="2">
    <source>
        <dbReference type="ARBA" id="ARBA00023043"/>
    </source>
</evidence>
<dbReference type="PROSITE" id="PS50088">
    <property type="entry name" value="ANK_REPEAT"/>
    <property type="match status" value="2"/>
</dbReference>
<evidence type="ECO:0000256" key="3">
    <source>
        <dbReference type="PROSITE-ProRule" id="PRU00023"/>
    </source>
</evidence>
<dbReference type="Proteomes" id="UP000261620">
    <property type="component" value="Unplaced"/>
</dbReference>
<dbReference type="AlphaFoldDB" id="A0A3Q3WR07"/>
<evidence type="ECO:0000256" key="1">
    <source>
        <dbReference type="ARBA" id="ARBA00022737"/>
    </source>
</evidence>
<dbReference type="Gene3D" id="1.25.40.20">
    <property type="entry name" value="Ankyrin repeat-containing domain"/>
    <property type="match status" value="4"/>
</dbReference>
<feature type="repeat" description="ANK" evidence="3">
    <location>
        <begin position="93"/>
        <end position="125"/>
    </location>
</feature>
<accession>A0A3Q3WR07</accession>
<dbReference type="STRING" id="94237.ENSMMOP00000017648"/>
<dbReference type="Pfam" id="PF12796">
    <property type="entry name" value="Ank_2"/>
    <property type="match status" value="2"/>
</dbReference>